<sequence>MNTKQKKALYESIMKSVSKTVKKQINEHNDVEDPEEMSLNSFVEDTDDETPFYIMSIRSYSKLKNVLNHRSLQYDIENTDKVIVVPYDVEPQFYDTLNRKLLEFGDHHMFKISIIGSDYDDIKYNILNYISYM</sequence>
<keyword evidence="2" id="KW-1185">Reference proteome</keyword>
<reference evidence="1 2" key="1">
    <citation type="submission" date="2023-11" db="EMBL/GenBank/DDBJ databases">
        <authorList>
            <person name="Cook R."/>
            <person name="Crisci M."/>
            <person name="Pye H."/>
            <person name="Adriaenssens E."/>
            <person name="Santini J."/>
        </authorList>
    </citation>
    <scope>NUCLEOTIDE SEQUENCE [LARGE SCALE GENOMIC DNA]</scope>
    <source>
        <strain evidence="1">Lak_Megaphage_RVC_AP1_GC26</strain>
    </source>
</reference>
<evidence type="ECO:0000313" key="1">
    <source>
        <dbReference type="EMBL" id="WQJ54015.1"/>
    </source>
</evidence>
<evidence type="ECO:0000313" key="2">
    <source>
        <dbReference type="Proteomes" id="UP001346559"/>
    </source>
</evidence>
<name>A0ABZ0Z7B1_9CAUD</name>
<protein>
    <submittedName>
        <fullName evidence="1">Uncharacterized protein</fullName>
    </submittedName>
</protein>
<organism evidence="1 2">
    <name type="scientific">phage Lak_Megaphage_RVC_AP1_GC26</name>
    <dbReference type="NCBI Taxonomy" id="3109224"/>
    <lineage>
        <taxon>Viruses</taxon>
        <taxon>Duplodnaviria</taxon>
        <taxon>Heunggongvirae</taxon>
        <taxon>Uroviricota</taxon>
        <taxon>Caudoviricetes</taxon>
        <taxon>Caudoviricetes code 15 clade</taxon>
    </lineage>
</organism>
<proteinExistence type="predicted"/>
<dbReference type="EMBL" id="OR769218">
    <property type="protein sequence ID" value="WQJ54015.1"/>
    <property type="molecule type" value="Genomic_DNA"/>
</dbReference>
<dbReference type="Proteomes" id="UP001346559">
    <property type="component" value="Segment"/>
</dbReference>
<accession>A0ABZ0Z7B1</accession>